<dbReference type="RefSeq" id="WP_345389290.1">
    <property type="nucleotide sequence ID" value="NZ_BAABHG010000003.1"/>
</dbReference>
<keyword evidence="2" id="KW-1185">Reference proteome</keyword>
<name>A0ABW5G9G8_9PSEU</name>
<dbReference type="Proteomes" id="UP001597419">
    <property type="component" value="Unassembled WGS sequence"/>
</dbReference>
<sequence>MAVFNAHSRRFGVPAARAGELLDTLATADDRLWPGADWPPIRFDGPLAPGARGGHGPVRYCVESSVPGKSVRFRFTAPRGLDGFHEFVVLPRGAGSCELRHVLAGRLSGAARVTWPLFWRPMHDAVLEQLLDNAERVLTGKLARPSVWSPYVRCLRLLGRIRSRRVSRGAKLGV</sequence>
<proteinExistence type="predicted"/>
<gene>
    <name evidence="1" type="ORF">ACFSYJ_03875</name>
</gene>
<accession>A0ABW5G9G8</accession>
<comment type="caution">
    <text evidence="1">The sequence shown here is derived from an EMBL/GenBank/DDBJ whole genome shotgun (WGS) entry which is preliminary data.</text>
</comment>
<dbReference type="EMBL" id="JBHUKU010000002">
    <property type="protein sequence ID" value="MFD2457720.1"/>
    <property type="molecule type" value="Genomic_DNA"/>
</dbReference>
<evidence type="ECO:0000313" key="1">
    <source>
        <dbReference type="EMBL" id="MFD2457720.1"/>
    </source>
</evidence>
<evidence type="ECO:0000313" key="2">
    <source>
        <dbReference type="Proteomes" id="UP001597419"/>
    </source>
</evidence>
<protein>
    <submittedName>
        <fullName evidence="1">SRPBCC family protein</fullName>
    </submittedName>
</protein>
<reference evidence="2" key="1">
    <citation type="journal article" date="2019" name="Int. J. Syst. Evol. Microbiol.">
        <title>The Global Catalogue of Microorganisms (GCM) 10K type strain sequencing project: providing services to taxonomists for standard genome sequencing and annotation.</title>
        <authorList>
            <consortium name="The Broad Institute Genomics Platform"/>
            <consortium name="The Broad Institute Genome Sequencing Center for Infectious Disease"/>
            <person name="Wu L."/>
            <person name="Ma J."/>
        </authorList>
    </citation>
    <scope>NUCLEOTIDE SEQUENCE [LARGE SCALE GENOMIC DNA]</scope>
    <source>
        <strain evidence="2">CGMCC 4.7643</strain>
    </source>
</reference>
<organism evidence="1 2">
    <name type="scientific">Amycolatopsis samaneae</name>
    <dbReference type="NCBI Taxonomy" id="664691"/>
    <lineage>
        <taxon>Bacteria</taxon>
        <taxon>Bacillati</taxon>
        <taxon>Actinomycetota</taxon>
        <taxon>Actinomycetes</taxon>
        <taxon>Pseudonocardiales</taxon>
        <taxon>Pseudonocardiaceae</taxon>
        <taxon>Amycolatopsis</taxon>
    </lineage>
</organism>
<dbReference type="SUPFAM" id="SSF55961">
    <property type="entry name" value="Bet v1-like"/>
    <property type="match status" value="1"/>
</dbReference>